<reference evidence="2" key="1">
    <citation type="journal article" date="2019" name="Int. J. Syst. Evol. Microbiol.">
        <title>The Global Catalogue of Microorganisms (GCM) 10K type strain sequencing project: providing services to taxonomists for standard genome sequencing and annotation.</title>
        <authorList>
            <consortium name="The Broad Institute Genomics Platform"/>
            <consortium name="The Broad Institute Genome Sequencing Center for Infectious Disease"/>
            <person name="Wu L."/>
            <person name="Ma J."/>
        </authorList>
    </citation>
    <scope>NUCLEOTIDE SEQUENCE [LARGE SCALE GENOMIC DNA]</scope>
    <source>
        <strain evidence="2">JCM 16904</strain>
    </source>
</reference>
<organism evidence="1 2">
    <name type="scientific">Nonomuraea antimicrobica</name>
    <dbReference type="NCBI Taxonomy" id="561173"/>
    <lineage>
        <taxon>Bacteria</taxon>
        <taxon>Bacillati</taxon>
        <taxon>Actinomycetota</taxon>
        <taxon>Actinomycetes</taxon>
        <taxon>Streptosporangiales</taxon>
        <taxon>Streptosporangiaceae</taxon>
        <taxon>Nonomuraea</taxon>
    </lineage>
</organism>
<evidence type="ECO:0000313" key="1">
    <source>
        <dbReference type="EMBL" id="GAA3669928.1"/>
    </source>
</evidence>
<accession>A0ABP7BVW5</accession>
<proteinExistence type="predicted"/>
<evidence type="ECO:0000313" key="2">
    <source>
        <dbReference type="Proteomes" id="UP001500902"/>
    </source>
</evidence>
<comment type="caution">
    <text evidence="1">The sequence shown here is derived from an EMBL/GenBank/DDBJ whole genome shotgun (WGS) entry which is preliminary data.</text>
</comment>
<name>A0ABP7BVW5_9ACTN</name>
<sequence length="107" mass="11727">MTWKEAARPAAEWLAKPASLIAATFDDPAEAAAWLTSAYRTVRAAFLHLESVLLEDRLEWAADALPRGVDVQWGEWLQAGRFASIAMICCPNRHVPHPCPTARGTAS</sequence>
<gene>
    <name evidence="1" type="ORF">GCM10022224_037640</name>
</gene>
<dbReference type="Proteomes" id="UP001500902">
    <property type="component" value="Unassembled WGS sequence"/>
</dbReference>
<keyword evidence="2" id="KW-1185">Reference proteome</keyword>
<dbReference type="EMBL" id="BAAAZP010000074">
    <property type="protein sequence ID" value="GAA3669928.1"/>
    <property type="molecule type" value="Genomic_DNA"/>
</dbReference>
<protein>
    <submittedName>
        <fullName evidence="1">Uncharacterized protein</fullName>
    </submittedName>
</protein>